<sequence>MMEPIVITAILKPKENMEERLLAELIKVQEASQAEAGCLNYVLHQSIEDDTFVLHETWKDQDALQSHIESLHYQEYRTNIADLIAKREVFKLKTV</sequence>
<dbReference type="InterPro" id="IPR007138">
    <property type="entry name" value="ABM_dom"/>
</dbReference>
<dbReference type="Gene3D" id="3.30.70.100">
    <property type="match status" value="1"/>
</dbReference>
<dbReference type="EMBL" id="JAUSWB010000003">
    <property type="protein sequence ID" value="MDQ0428569.1"/>
    <property type="molecule type" value="Genomic_DNA"/>
</dbReference>
<dbReference type="RefSeq" id="WP_407676700.1">
    <property type="nucleotide sequence ID" value="NZ_JAUSWB010000003.1"/>
</dbReference>
<evidence type="ECO:0000313" key="2">
    <source>
        <dbReference type="EMBL" id="MDQ0428569.1"/>
    </source>
</evidence>
<gene>
    <name evidence="2" type="ORF">QOZ98_001395</name>
</gene>
<dbReference type="InterPro" id="IPR050744">
    <property type="entry name" value="AI-2_Isomerase_LsrG"/>
</dbReference>
<dbReference type="SUPFAM" id="SSF54909">
    <property type="entry name" value="Dimeric alpha+beta barrel"/>
    <property type="match status" value="1"/>
</dbReference>
<organism evidence="2 3">
    <name type="scientific">Planomicrobium stackebrandtii</name>
    <dbReference type="NCBI Taxonomy" id="253160"/>
    <lineage>
        <taxon>Bacteria</taxon>
        <taxon>Bacillati</taxon>
        <taxon>Bacillota</taxon>
        <taxon>Bacilli</taxon>
        <taxon>Bacillales</taxon>
        <taxon>Caryophanaceae</taxon>
        <taxon>Planomicrobium</taxon>
    </lineage>
</organism>
<dbReference type="PANTHER" id="PTHR33336">
    <property type="entry name" value="QUINOL MONOOXYGENASE YGIN-RELATED"/>
    <property type="match status" value="1"/>
</dbReference>
<keyword evidence="2" id="KW-0503">Monooxygenase</keyword>
<dbReference type="PROSITE" id="PS51725">
    <property type="entry name" value="ABM"/>
    <property type="match status" value="1"/>
</dbReference>
<dbReference type="Pfam" id="PF03992">
    <property type="entry name" value="ABM"/>
    <property type="match status" value="1"/>
</dbReference>
<evidence type="ECO:0000259" key="1">
    <source>
        <dbReference type="PROSITE" id="PS51725"/>
    </source>
</evidence>
<proteinExistence type="predicted"/>
<accession>A0ABU0GT84</accession>
<dbReference type="PANTHER" id="PTHR33336:SF3">
    <property type="entry name" value="ABM DOMAIN-CONTAINING PROTEIN"/>
    <property type="match status" value="1"/>
</dbReference>
<protein>
    <submittedName>
        <fullName evidence="2">Quinol monooxygenase YgiN</fullName>
    </submittedName>
</protein>
<dbReference type="GO" id="GO:0004497">
    <property type="term" value="F:monooxygenase activity"/>
    <property type="evidence" value="ECO:0007669"/>
    <property type="project" value="UniProtKB-KW"/>
</dbReference>
<feature type="domain" description="ABM" evidence="1">
    <location>
        <begin position="5"/>
        <end position="95"/>
    </location>
</feature>
<keyword evidence="2" id="KW-0560">Oxidoreductase</keyword>
<reference evidence="2 3" key="1">
    <citation type="submission" date="2023-07" db="EMBL/GenBank/DDBJ databases">
        <title>Genomic Encyclopedia of Type Strains, Phase IV (KMG-IV): sequencing the most valuable type-strain genomes for metagenomic binning, comparative biology and taxonomic classification.</title>
        <authorList>
            <person name="Goeker M."/>
        </authorList>
    </citation>
    <scope>NUCLEOTIDE SEQUENCE [LARGE SCALE GENOMIC DNA]</scope>
    <source>
        <strain evidence="2 3">DSM 16419</strain>
    </source>
</reference>
<comment type="caution">
    <text evidence="2">The sequence shown here is derived from an EMBL/GenBank/DDBJ whole genome shotgun (WGS) entry which is preliminary data.</text>
</comment>
<name>A0ABU0GT84_9BACL</name>
<keyword evidence="3" id="KW-1185">Reference proteome</keyword>
<evidence type="ECO:0000313" key="3">
    <source>
        <dbReference type="Proteomes" id="UP001241988"/>
    </source>
</evidence>
<dbReference type="InterPro" id="IPR011008">
    <property type="entry name" value="Dimeric_a/b-barrel"/>
</dbReference>
<dbReference type="Proteomes" id="UP001241988">
    <property type="component" value="Unassembled WGS sequence"/>
</dbReference>